<organism evidence="2 3">
    <name type="scientific">Clostridium symbiosum</name>
    <name type="common">Bacteroides symbiosus</name>
    <dbReference type="NCBI Taxonomy" id="1512"/>
    <lineage>
        <taxon>Bacteria</taxon>
        <taxon>Bacillati</taxon>
        <taxon>Bacillota</taxon>
        <taxon>Clostridia</taxon>
        <taxon>Lachnospirales</taxon>
        <taxon>Lachnospiraceae</taxon>
        <taxon>Otoolea</taxon>
    </lineage>
</organism>
<dbReference type="InterPro" id="IPR002711">
    <property type="entry name" value="HNH"/>
</dbReference>
<evidence type="ECO:0000313" key="2">
    <source>
        <dbReference type="EMBL" id="MCK0088045.1"/>
    </source>
</evidence>
<comment type="caution">
    <text evidence="2">The sequence shown here is derived from an EMBL/GenBank/DDBJ whole genome shotgun (WGS) entry which is preliminary data.</text>
</comment>
<gene>
    <name evidence="2" type="ORF">K5I21_19650</name>
</gene>
<evidence type="ECO:0000259" key="1">
    <source>
        <dbReference type="SMART" id="SM00507"/>
    </source>
</evidence>
<dbReference type="EMBL" id="JAINVB010000001">
    <property type="protein sequence ID" value="MCK0088045.1"/>
    <property type="molecule type" value="Genomic_DNA"/>
</dbReference>
<dbReference type="AlphaFoldDB" id="A0AAW5F8A4"/>
<sequence>MGFDPGISIGAELSNNELRQLYKCGNMGGMRRSKQTGTLVVVSDHTKGFYSDVWKNGILYYTGMGKIGDQILDGNQNRTLYNSNENGVELHLFEVLEKARYTYKGIVKLADVPYQDKQKDSSGKMRNVWIFPIKPVFSTNQSESDDFEKEVRKLSYVELNNRLKNNPDNKESKTTETIVYYRDPYLKELVKRLANGQCQCCGSEAPFIDKNDEPYLEEHHVKRLADGGSDTIDNVVAVCPNCHRKFHVLDDEKDRLVLEIIANKNAEKLKRLLAYENSLHKTT</sequence>
<dbReference type="InterPro" id="IPR003615">
    <property type="entry name" value="HNH_nuc"/>
</dbReference>
<dbReference type="Gene3D" id="1.10.30.50">
    <property type="match status" value="1"/>
</dbReference>
<reference evidence="2" key="1">
    <citation type="journal article" date="2022" name="Cell Host Microbe">
        <title>Colonization of the live biotherapeutic product VE303 and modulation of the microbiota and metabolites in healthy volunteers.</title>
        <authorList>
            <person name="Dsouza M."/>
            <person name="Menon R."/>
            <person name="Crossette E."/>
            <person name="Bhattarai S.K."/>
            <person name="Schneider J."/>
            <person name="Kim Y.G."/>
            <person name="Reddy S."/>
            <person name="Caballero S."/>
            <person name="Felix C."/>
            <person name="Cornacchione L."/>
            <person name="Hendrickson J."/>
            <person name="Watson A.R."/>
            <person name="Minot S.S."/>
            <person name="Greenfield N."/>
            <person name="Schopf L."/>
            <person name="Szabady R."/>
            <person name="Patarroyo J."/>
            <person name="Smith W."/>
            <person name="Harrison P."/>
            <person name="Kuijper E.J."/>
            <person name="Kelly C.P."/>
            <person name="Olle B."/>
            <person name="Bobilev D."/>
            <person name="Silber J.L."/>
            <person name="Bucci V."/>
            <person name="Roberts B."/>
            <person name="Faith J."/>
            <person name="Norman J.M."/>
        </authorList>
    </citation>
    <scope>NUCLEOTIDE SEQUENCE</scope>
    <source>
        <strain evidence="2">VE303-04</strain>
    </source>
</reference>
<dbReference type="RefSeq" id="WP_024739609.1">
    <property type="nucleotide sequence ID" value="NZ_JADNAS010000034.1"/>
</dbReference>
<dbReference type="GO" id="GO:0004519">
    <property type="term" value="F:endonuclease activity"/>
    <property type="evidence" value="ECO:0007669"/>
    <property type="project" value="UniProtKB-KW"/>
</dbReference>
<dbReference type="InterPro" id="IPR058712">
    <property type="entry name" value="SRA_ScoMcrA"/>
</dbReference>
<name>A0AAW5F8A4_CLOSY</name>
<protein>
    <submittedName>
        <fullName evidence="2">HNH endonuclease</fullName>
    </submittedName>
</protein>
<proteinExistence type="predicted"/>
<dbReference type="Pfam" id="PF01844">
    <property type="entry name" value="HNH"/>
    <property type="match status" value="1"/>
</dbReference>
<keyword evidence="2" id="KW-0255">Endonuclease</keyword>
<feature type="domain" description="HNH nuclease" evidence="1">
    <location>
        <begin position="185"/>
        <end position="244"/>
    </location>
</feature>
<keyword evidence="2" id="KW-0540">Nuclease</keyword>
<dbReference type="Pfam" id="PF26348">
    <property type="entry name" value="SRA_ScoMcrA"/>
    <property type="match status" value="1"/>
</dbReference>
<dbReference type="Proteomes" id="UP001203136">
    <property type="component" value="Unassembled WGS sequence"/>
</dbReference>
<dbReference type="SMART" id="SM00507">
    <property type="entry name" value="HNHc"/>
    <property type="match status" value="1"/>
</dbReference>
<dbReference type="GO" id="GO:0003676">
    <property type="term" value="F:nucleic acid binding"/>
    <property type="evidence" value="ECO:0007669"/>
    <property type="project" value="InterPro"/>
</dbReference>
<keyword evidence="2" id="KW-0378">Hydrolase</keyword>
<evidence type="ECO:0000313" key="3">
    <source>
        <dbReference type="Proteomes" id="UP001203136"/>
    </source>
</evidence>
<dbReference type="CDD" id="cd00085">
    <property type="entry name" value="HNHc"/>
    <property type="match status" value="1"/>
</dbReference>
<accession>A0AAW5F8A4</accession>
<dbReference type="GO" id="GO:0008270">
    <property type="term" value="F:zinc ion binding"/>
    <property type="evidence" value="ECO:0007669"/>
    <property type="project" value="InterPro"/>
</dbReference>